<feature type="domain" description="N-acetyltransferase" evidence="1">
    <location>
        <begin position="86"/>
        <end position="232"/>
    </location>
</feature>
<accession>A0A1Y2C029</accession>
<dbReference type="OrthoDB" id="2099750at2759"/>
<sequence length="232" mass="26214">MPIKVLKVTSLSPSQRQEALDQIHSLLAQEFTDSDIYKALYFSTTHRHQVIPWSLSKRLLLNIHNLYIAVDNTLFETGTLRVLGHASVSPPGAKGMNMPGLWQLLRTGFLLFPIYFGMQSFQRFFDLTKVWDPLMEDATRGKGVYGAVELVVVREDQRDKGVGTELVKEAVDLSWRGKGEGVLVLTTQEERNVRFYERIGFKVVSEGVVTIPKGVLGSEITGVQNWVMEKLF</sequence>
<dbReference type="InterPro" id="IPR016181">
    <property type="entry name" value="Acyl_CoA_acyltransferase"/>
</dbReference>
<dbReference type="Pfam" id="PF13508">
    <property type="entry name" value="Acetyltransf_7"/>
    <property type="match status" value="1"/>
</dbReference>
<dbReference type="InterPro" id="IPR000182">
    <property type="entry name" value="GNAT_dom"/>
</dbReference>
<evidence type="ECO:0000313" key="3">
    <source>
        <dbReference type="Proteomes" id="UP000193642"/>
    </source>
</evidence>
<gene>
    <name evidence="2" type="ORF">BCR33DRAFT_719367</name>
</gene>
<protein>
    <recommendedName>
        <fullName evidence="1">N-acetyltransferase domain-containing protein</fullName>
    </recommendedName>
</protein>
<dbReference type="AlphaFoldDB" id="A0A1Y2C029"/>
<dbReference type="EMBL" id="MCGO01000035">
    <property type="protein sequence ID" value="ORY40371.1"/>
    <property type="molecule type" value="Genomic_DNA"/>
</dbReference>
<dbReference type="PROSITE" id="PS51186">
    <property type="entry name" value="GNAT"/>
    <property type="match status" value="1"/>
</dbReference>
<evidence type="ECO:0000259" key="1">
    <source>
        <dbReference type="PROSITE" id="PS51186"/>
    </source>
</evidence>
<keyword evidence="3" id="KW-1185">Reference proteome</keyword>
<proteinExistence type="predicted"/>
<comment type="caution">
    <text evidence="2">The sequence shown here is derived from an EMBL/GenBank/DDBJ whole genome shotgun (WGS) entry which is preliminary data.</text>
</comment>
<reference evidence="2 3" key="1">
    <citation type="submission" date="2016-07" db="EMBL/GenBank/DDBJ databases">
        <title>Pervasive Adenine N6-methylation of Active Genes in Fungi.</title>
        <authorList>
            <consortium name="DOE Joint Genome Institute"/>
            <person name="Mondo S.J."/>
            <person name="Dannebaum R.O."/>
            <person name="Kuo R.C."/>
            <person name="Labutti K."/>
            <person name="Haridas S."/>
            <person name="Kuo A."/>
            <person name="Salamov A."/>
            <person name="Ahrendt S.R."/>
            <person name="Lipzen A."/>
            <person name="Sullivan W."/>
            <person name="Andreopoulos W.B."/>
            <person name="Clum A."/>
            <person name="Lindquist E."/>
            <person name="Daum C."/>
            <person name="Ramamoorthy G.K."/>
            <person name="Gryganskyi A."/>
            <person name="Culley D."/>
            <person name="Magnuson J.K."/>
            <person name="James T.Y."/>
            <person name="O'Malley M.A."/>
            <person name="Stajich J.E."/>
            <person name="Spatafora J.W."/>
            <person name="Visel A."/>
            <person name="Grigoriev I.V."/>
        </authorList>
    </citation>
    <scope>NUCLEOTIDE SEQUENCE [LARGE SCALE GENOMIC DNA]</scope>
    <source>
        <strain evidence="2 3">JEL800</strain>
    </source>
</reference>
<dbReference type="GO" id="GO:0016747">
    <property type="term" value="F:acyltransferase activity, transferring groups other than amino-acyl groups"/>
    <property type="evidence" value="ECO:0007669"/>
    <property type="project" value="InterPro"/>
</dbReference>
<evidence type="ECO:0000313" key="2">
    <source>
        <dbReference type="EMBL" id="ORY40371.1"/>
    </source>
</evidence>
<dbReference type="SUPFAM" id="SSF55729">
    <property type="entry name" value="Acyl-CoA N-acyltransferases (Nat)"/>
    <property type="match status" value="1"/>
</dbReference>
<name>A0A1Y2C029_9FUNG</name>
<dbReference type="Proteomes" id="UP000193642">
    <property type="component" value="Unassembled WGS sequence"/>
</dbReference>
<organism evidence="2 3">
    <name type="scientific">Rhizoclosmatium globosum</name>
    <dbReference type="NCBI Taxonomy" id="329046"/>
    <lineage>
        <taxon>Eukaryota</taxon>
        <taxon>Fungi</taxon>
        <taxon>Fungi incertae sedis</taxon>
        <taxon>Chytridiomycota</taxon>
        <taxon>Chytridiomycota incertae sedis</taxon>
        <taxon>Chytridiomycetes</taxon>
        <taxon>Chytridiales</taxon>
        <taxon>Chytriomycetaceae</taxon>
        <taxon>Rhizoclosmatium</taxon>
    </lineage>
</organism>
<dbReference type="Gene3D" id="3.40.630.30">
    <property type="match status" value="1"/>
</dbReference>